<reference evidence="1" key="1">
    <citation type="submission" date="2021-06" db="EMBL/GenBank/DDBJ databases">
        <authorList>
            <person name="Kallberg Y."/>
            <person name="Tangrot J."/>
            <person name="Rosling A."/>
        </authorList>
    </citation>
    <scope>NUCLEOTIDE SEQUENCE</scope>
    <source>
        <strain evidence="1">MA461A</strain>
    </source>
</reference>
<accession>A0ACA9Q4R8</accession>
<keyword evidence="2" id="KW-1185">Reference proteome</keyword>
<proteinExistence type="predicted"/>
<protein>
    <submittedName>
        <fullName evidence="1">1569_t:CDS:1</fullName>
    </submittedName>
</protein>
<gene>
    <name evidence="1" type="ORF">RPERSI_LOCUS12819</name>
</gene>
<organism evidence="1 2">
    <name type="scientific">Racocetra persica</name>
    <dbReference type="NCBI Taxonomy" id="160502"/>
    <lineage>
        <taxon>Eukaryota</taxon>
        <taxon>Fungi</taxon>
        <taxon>Fungi incertae sedis</taxon>
        <taxon>Mucoromycota</taxon>
        <taxon>Glomeromycotina</taxon>
        <taxon>Glomeromycetes</taxon>
        <taxon>Diversisporales</taxon>
        <taxon>Gigasporaceae</taxon>
        <taxon>Racocetra</taxon>
    </lineage>
</organism>
<dbReference type="Proteomes" id="UP000789920">
    <property type="component" value="Unassembled WGS sequence"/>
</dbReference>
<evidence type="ECO:0000313" key="1">
    <source>
        <dbReference type="EMBL" id="CAG8737592.1"/>
    </source>
</evidence>
<comment type="caution">
    <text evidence="1">The sequence shown here is derived from an EMBL/GenBank/DDBJ whole genome shotgun (WGS) entry which is preliminary data.</text>
</comment>
<sequence>IKYLQKGENTVTNIGDITHWGVFELDSKERAIEVDRNISKEGLFE</sequence>
<evidence type="ECO:0000313" key="2">
    <source>
        <dbReference type="Proteomes" id="UP000789920"/>
    </source>
</evidence>
<feature type="non-terminal residue" evidence="1">
    <location>
        <position position="1"/>
    </location>
</feature>
<name>A0ACA9Q4R8_9GLOM</name>
<dbReference type="EMBL" id="CAJVQC010027810">
    <property type="protein sequence ID" value="CAG8737592.1"/>
    <property type="molecule type" value="Genomic_DNA"/>
</dbReference>